<reference evidence="1" key="1">
    <citation type="submission" date="2021-02" db="EMBL/GenBank/DDBJ databases">
        <authorList>
            <consortium name="DOE Joint Genome Institute"/>
            <person name="Ahrendt S."/>
            <person name="Looney B.P."/>
            <person name="Miyauchi S."/>
            <person name="Morin E."/>
            <person name="Drula E."/>
            <person name="Courty P.E."/>
            <person name="Chicoki N."/>
            <person name="Fauchery L."/>
            <person name="Kohler A."/>
            <person name="Kuo A."/>
            <person name="Labutti K."/>
            <person name="Pangilinan J."/>
            <person name="Lipzen A."/>
            <person name="Riley R."/>
            <person name="Andreopoulos W."/>
            <person name="He G."/>
            <person name="Johnson J."/>
            <person name="Barry K.W."/>
            <person name="Grigoriev I.V."/>
            <person name="Nagy L."/>
            <person name="Hibbett D."/>
            <person name="Henrissat B."/>
            <person name="Matheny P.B."/>
            <person name="Labbe J."/>
            <person name="Martin F."/>
        </authorList>
    </citation>
    <scope>NUCLEOTIDE SEQUENCE</scope>
    <source>
        <strain evidence="1">FP105234-sp</strain>
    </source>
</reference>
<sequence length="73" mass="8042">MRAGEKDECARRPAQTERALGEATVLAGAERSGRLFRGAPLPRRAGEHVNSRRCGSSDSLRRRHPFKSSSHPC</sequence>
<proteinExistence type="predicted"/>
<organism evidence="1 2">
    <name type="scientific">Auriscalpium vulgare</name>
    <dbReference type="NCBI Taxonomy" id="40419"/>
    <lineage>
        <taxon>Eukaryota</taxon>
        <taxon>Fungi</taxon>
        <taxon>Dikarya</taxon>
        <taxon>Basidiomycota</taxon>
        <taxon>Agaricomycotina</taxon>
        <taxon>Agaricomycetes</taxon>
        <taxon>Russulales</taxon>
        <taxon>Auriscalpiaceae</taxon>
        <taxon>Auriscalpium</taxon>
    </lineage>
</organism>
<evidence type="ECO:0000313" key="1">
    <source>
        <dbReference type="EMBL" id="KAI0040217.1"/>
    </source>
</evidence>
<dbReference type="Proteomes" id="UP000814033">
    <property type="component" value="Unassembled WGS sequence"/>
</dbReference>
<gene>
    <name evidence="1" type="ORF">FA95DRAFT_1566569</name>
</gene>
<comment type="caution">
    <text evidence="1">The sequence shown here is derived from an EMBL/GenBank/DDBJ whole genome shotgun (WGS) entry which is preliminary data.</text>
</comment>
<protein>
    <submittedName>
        <fullName evidence="1">Uncharacterized protein</fullName>
    </submittedName>
</protein>
<evidence type="ECO:0000313" key="2">
    <source>
        <dbReference type="Proteomes" id="UP000814033"/>
    </source>
</evidence>
<reference evidence="1" key="2">
    <citation type="journal article" date="2022" name="New Phytol.">
        <title>Evolutionary transition to the ectomycorrhizal habit in the genomes of a hyperdiverse lineage of mushroom-forming fungi.</title>
        <authorList>
            <person name="Looney B."/>
            <person name="Miyauchi S."/>
            <person name="Morin E."/>
            <person name="Drula E."/>
            <person name="Courty P.E."/>
            <person name="Kohler A."/>
            <person name="Kuo A."/>
            <person name="LaButti K."/>
            <person name="Pangilinan J."/>
            <person name="Lipzen A."/>
            <person name="Riley R."/>
            <person name="Andreopoulos W."/>
            <person name="He G."/>
            <person name="Johnson J."/>
            <person name="Nolan M."/>
            <person name="Tritt A."/>
            <person name="Barry K.W."/>
            <person name="Grigoriev I.V."/>
            <person name="Nagy L.G."/>
            <person name="Hibbett D."/>
            <person name="Henrissat B."/>
            <person name="Matheny P.B."/>
            <person name="Labbe J."/>
            <person name="Martin F.M."/>
        </authorList>
    </citation>
    <scope>NUCLEOTIDE SEQUENCE</scope>
    <source>
        <strain evidence="1">FP105234-sp</strain>
    </source>
</reference>
<name>A0ACB8R8J9_9AGAM</name>
<accession>A0ACB8R8J9</accession>
<dbReference type="EMBL" id="MU276216">
    <property type="protein sequence ID" value="KAI0040217.1"/>
    <property type="molecule type" value="Genomic_DNA"/>
</dbReference>
<keyword evidence="2" id="KW-1185">Reference proteome</keyword>